<organism evidence="1 2">
    <name type="scientific">Brachionus plicatilis</name>
    <name type="common">Marine rotifer</name>
    <name type="synonym">Brachionus muelleri</name>
    <dbReference type="NCBI Taxonomy" id="10195"/>
    <lineage>
        <taxon>Eukaryota</taxon>
        <taxon>Metazoa</taxon>
        <taxon>Spiralia</taxon>
        <taxon>Gnathifera</taxon>
        <taxon>Rotifera</taxon>
        <taxon>Eurotatoria</taxon>
        <taxon>Monogononta</taxon>
        <taxon>Pseudotrocha</taxon>
        <taxon>Ploima</taxon>
        <taxon>Brachionidae</taxon>
        <taxon>Brachionus</taxon>
    </lineage>
</organism>
<proteinExistence type="predicted"/>
<dbReference type="Proteomes" id="UP000276133">
    <property type="component" value="Unassembled WGS sequence"/>
</dbReference>
<comment type="caution">
    <text evidence="1">The sequence shown here is derived from an EMBL/GenBank/DDBJ whole genome shotgun (WGS) entry which is preliminary data.</text>
</comment>
<sequence>MNNYANKLKKIKWFECNKKRVENTKKRLISQMNKSILFSKLEIFHKCGEFQIQIKRKFVNKKYFKKSNKKKKIFGNNGAIKYFSLIKEH</sequence>
<accession>A0A3M7RVM3</accession>
<protein>
    <submittedName>
        <fullName evidence="1">Uncharacterized protein</fullName>
    </submittedName>
</protein>
<keyword evidence="2" id="KW-1185">Reference proteome</keyword>
<evidence type="ECO:0000313" key="2">
    <source>
        <dbReference type="Proteomes" id="UP000276133"/>
    </source>
</evidence>
<reference evidence="1 2" key="1">
    <citation type="journal article" date="2018" name="Sci. Rep.">
        <title>Genomic signatures of local adaptation to the degree of environmental predictability in rotifers.</title>
        <authorList>
            <person name="Franch-Gras L."/>
            <person name="Hahn C."/>
            <person name="Garcia-Roger E.M."/>
            <person name="Carmona M.J."/>
            <person name="Serra M."/>
            <person name="Gomez A."/>
        </authorList>
    </citation>
    <scope>NUCLEOTIDE SEQUENCE [LARGE SCALE GENOMIC DNA]</scope>
    <source>
        <strain evidence="1">HYR1</strain>
    </source>
</reference>
<dbReference type="AlphaFoldDB" id="A0A3M7RVM3"/>
<gene>
    <name evidence="1" type="ORF">BpHYR1_006146</name>
</gene>
<name>A0A3M7RVM3_BRAPC</name>
<dbReference type="EMBL" id="REGN01002516">
    <property type="protein sequence ID" value="RNA27623.1"/>
    <property type="molecule type" value="Genomic_DNA"/>
</dbReference>
<evidence type="ECO:0000313" key="1">
    <source>
        <dbReference type="EMBL" id="RNA27623.1"/>
    </source>
</evidence>